<organism evidence="2 3">
    <name type="scientific">Hymenobacter glacieicola</name>
    <dbReference type="NCBI Taxonomy" id="1562124"/>
    <lineage>
        <taxon>Bacteria</taxon>
        <taxon>Pseudomonadati</taxon>
        <taxon>Bacteroidota</taxon>
        <taxon>Cytophagia</taxon>
        <taxon>Cytophagales</taxon>
        <taxon>Hymenobacteraceae</taxon>
        <taxon>Hymenobacter</taxon>
    </lineage>
</organism>
<dbReference type="Pfam" id="PF03724">
    <property type="entry name" value="META"/>
    <property type="match status" value="1"/>
</dbReference>
<proteinExistence type="predicted"/>
<accession>A0ABQ1WGS4</accession>
<dbReference type="EMBL" id="BMGS01000001">
    <property type="protein sequence ID" value="GGG27912.1"/>
    <property type="molecule type" value="Genomic_DNA"/>
</dbReference>
<evidence type="ECO:0000313" key="3">
    <source>
        <dbReference type="Proteomes" id="UP000601361"/>
    </source>
</evidence>
<gene>
    <name evidence="2" type="ORF">GCM10011378_00910</name>
</gene>
<dbReference type="InterPro" id="IPR005184">
    <property type="entry name" value="DUF306_Meta_HslJ"/>
</dbReference>
<dbReference type="Proteomes" id="UP000601361">
    <property type="component" value="Unassembled WGS sequence"/>
</dbReference>
<dbReference type="Gene3D" id="2.40.128.270">
    <property type="match status" value="1"/>
</dbReference>
<evidence type="ECO:0000313" key="2">
    <source>
        <dbReference type="EMBL" id="GGG27912.1"/>
    </source>
</evidence>
<dbReference type="InterPro" id="IPR053147">
    <property type="entry name" value="Hsp_HslJ-like"/>
</dbReference>
<comment type="caution">
    <text evidence="2">The sequence shown here is derived from an EMBL/GenBank/DDBJ whole genome shotgun (WGS) entry which is preliminary data.</text>
</comment>
<dbReference type="RefSeq" id="WP_188555858.1">
    <property type="nucleotide sequence ID" value="NZ_BMGS01000001.1"/>
</dbReference>
<keyword evidence="3" id="KW-1185">Reference proteome</keyword>
<dbReference type="PROSITE" id="PS51257">
    <property type="entry name" value="PROKAR_LIPOPROTEIN"/>
    <property type="match status" value="1"/>
</dbReference>
<dbReference type="PANTHER" id="PTHR35535:SF1">
    <property type="entry name" value="HEAT SHOCK PROTEIN HSLJ"/>
    <property type="match status" value="1"/>
</dbReference>
<sequence length="145" mass="15694">MRTPFLIACVAGLGVLGSCQDKENSGKAALTGTRWMLVQVEDTPLTISSYSDTYRSYLQFTEDNRTEGLGPCNSFGGSYTLGASGGALRISEQAATRINCAALGIETLYLNALPRTVGYEIKDRELRLFDASNSLKPLLLFRAAE</sequence>
<dbReference type="PANTHER" id="PTHR35535">
    <property type="entry name" value="HEAT SHOCK PROTEIN HSLJ"/>
    <property type="match status" value="1"/>
</dbReference>
<reference evidence="3" key="1">
    <citation type="journal article" date="2019" name="Int. J. Syst. Evol. Microbiol.">
        <title>The Global Catalogue of Microorganisms (GCM) 10K type strain sequencing project: providing services to taxonomists for standard genome sequencing and annotation.</title>
        <authorList>
            <consortium name="The Broad Institute Genomics Platform"/>
            <consortium name="The Broad Institute Genome Sequencing Center for Infectious Disease"/>
            <person name="Wu L."/>
            <person name="Ma J."/>
        </authorList>
    </citation>
    <scope>NUCLEOTIDE SEQUENCE [LARGE SCALE GENOMIC DNA]</scope>
    <source>
        <strain evidence="3">CGMCC 1.12990</strain>
    </source>
</reference>
<protein>
    <recommendedName>
        <fullName evidence="1">DUF306 domain-containing protein</fullName>
    </recommendedName>
</protein>
<feature type="domain" description="DUF306" evidence="1">
    <location>
        <begin position="28"/>
        <end position="133"/>
    </location>
</feature>
<name>A0ABQ1WGS4_9BACT</name>
<dbReference type="InterPro" id="IPR038670">
    <property type="entry name" value="HslJ-like_sf"/>
</dbReference>
<evidence type="ECO:0000259" key="1">
    <source>
        <dbReference type="Pfam" id="PF03724"/>
    </source>
</evidence>